<evidence type="ECO:0000256" key="4">
    <source>
        <dbReference type="ARBA" id="ARBA00022927"/>
    </source>
</evidence>
<keyword evidence="6" id="KW-0811">Translocation</keyword>
<keyword evidence="5" id="KW-0560">Oxidoreductase</keyword>
<dbReference type="GO" id="GO:0045041">
    <property type="term" value="P:protein import into mitochondrial intermembrane space"/>
    <property type="evidence" value="ECO:0007669"/>
    <property type="project" value="InterPro"/>
</dbReference>
<comment type="subcellular location">
    <subcellularLocation>
        <location evidence="2">Mitochondrion intermembrane space</location>
    </subcellularLocation>
    <subcellularLocation>
        <location evidence="1">Peroxisome matrix</location>
    </subcellularLocation>
</comment>
<dbReference type="GO" id="GO:0005758">
    <property type="term" value="C:mitochondrial intermembrane space"/>
    <property type="evidence" value="ECO:0007669"/>
    <property type="project" value="UniProtKB-SubCell"/>
</dbReference>
<evidence type="ECO:0000256" key="5">
    <source>
        <dbReference type="ARBA" id="ARBA00023002"/>
    </source>
</evidence>
<organism evidence="13 14">
    <name type="scientific">Corchorus olitorius</name>
    <dbReference type="NCBI Taxonomy" id="93759"/>
    <lineage>
        <taxon>Eukaryota</taxon>
        <taxon>Viridiplantae</taxon>
        <taxon>Streptophyta</taxon>
        <taxon>Embryophyta</taxon>
        <taxon>Tracheophyta</taxon>
        <taxon>Spermatophyta</taxon>
        <taxon>Magnoliopsida</taxon>
        <taxon>eudicotyledons</taxon>
        <taxon>Gunneridae</taxon>
        <taxon>Pentapetalae</taxon>
        <taxon>rosids</taxon>
        <taxon>malvids</taxon>
        <taxon>Malvales</taxon>
        <taxon>Malvaceae</taxon>
        <taxon>Grewioideae</taxon>
        <taxon>Apeibeae</taxon>
        <taxon>Corchorus</taxon>
    </lineage>
</organism>
<accession>A0A1R3GVZ1</accession>
<evidence type="ECO:0000256" key="10">
    <source>
        <dbReference type="ARBA" id="ARBA00023284"/>
    </source>
</evidence>
<dbReference type="GO" id="GO:0015035">
    <property type="term" value="F:protein-disulfide reductase activity"/>
    <property type="evidence" value="ECO:0007669"/>
    <property type="project" value="InterPro"/>
</dbReference>
<dbReference type="EMBL" id="AWUE01021416">
    <property type="protein sequence ID" value="OMO62295.1"/>
    <property type="molecule type" value="Genomic_DNA"/>
</dbReference>
<keyword evidence="4" id="KW-0653">Protein transport</keyword>
<evidence type="ECO:0000313" key="14">
    <source>
        <dbReference type="Proteomes" id="UP000187203"/>
    </source>
</evidence>
<evidence type="ECO:0000256" key="7">
    <source>
        <dbReference type="ARBA" id="ARBA00023128"/>
    </source>
</evidence>
<evidence type="ECO:0000256" key="6">
    <source>
        <dbReference type="ARBA" id="ARBA00023010"/>
    </source>
</evidence>
<evidence type="ECO:0000313" key="13">
    <source>
        <dbReference type="EMBL" id="OMO62295.1"/>
    </source>
</evidence>
<comment type="caution">
    <text evidence="13">The sequence shown here is derived from an EMBL/GenBank/DDBJ whole genome shotgun (WGS) entry which is preliminary data.</text>
</comment>
<dbReference type="Gene3D" id="1.10.287.2900">
    <property type="match status" value="1"/>
</dbReference>
<keyword evidence="7" id="KW-0496">Mitochondrion</keyword>
<dbReference type="FunFam" id="1.10.287.2900:FF:000003">
    <property type="entry name" value="mitochondrial intermembrane space import and assembly protein 40"/>
    <property type="match status" value="1"/>
</dbReference>
<evidence type="ECO:0000256" key="3">
    <source>
        <dbReference type="ARBA" id="ARBA00022448"/>
    </source>
</evidence>
<reference evidence="14" key="1">
    <citation type="submission" date="2013-09" db="EMBL/GenBank/DDBJ databases">
        <title>Corchorus olitorius genome sequencing.</title>
        <authorList>
            <person name="Alam M."/>
            <person name="Haque M.S."/>
            <person name="Islam M.S."/>
            <person name="Emdad E.M."/>
            <person name="Islam M.M."/>
            <person name="Ahmed B."/>
            <person name="Halim A."/>
            <person name="Hossen Q.M.M."/>
            <person name="Hossain M.Z."/>
            <person name="Ahmed R."/>
            <person name="Khan M.M."/>
            <person name="Islam R."/>
            <person name="Rashid M.M."/>
            <person name="Khan S.A."/>
            <person name="Rahman M.S."/>
            <person name="Alam M."/>
            <person name="Yahiya A.S."/>
            <person name="Khan M.S."/>
            <person name="Azam M.S."/>
            <person name="Haque T."/>
            <person name="Lashkar M.Z.H."/>
            <person name="Akhand A.I."/>
            <person name="Morshed G."/>
            <person name="Roy S."/>
            <person name="Uddin K.S."/>
            <person name="Rabeya T."/>
            <person name="Hossain A.S."/>
            <person name="Chowdhury A."/>
            <person name="Snigdha A.R."/>
            <person name="Mortoza M.S."/>
            <person name="Matin S.A."/>
            <person name="Hoque S.M.E."/>
            <person name="Islam M.K."/>
            <person name="Roy D.K."/>
            <person name="Haider R."/>
            <person name="Moosa M.M."/>
            <person name="Elias S.M."/>
            <person name="Hasan A.M."/>
            <person name="Jahan S."/>
            <person name="Shafiuddin M."/>
            <person name="Mahmood N."/>
            <person name="Shommy N.S."/>
        </authorList>
    </citation>
    <scope>NUCLEOTIDE SEQUENCE [LARGE SCALE GENOMIC DNA]</scope>
    <source>
        <strain evidence="14">cv. O-4</strain>
    </source>
</reference>
<dbReference type="GO" id="GO:0005782">
    <property type="term" value="C:peroxisomal matrix"/>
    <property type="evidence" value="ECO:0007669"/>
    <property type="project" value="UniProtKB-SubCell"/>
</dbReference>
<evidence type="ECO:0000256" key="9">
    <source>
        <dbReference type="ARBA" id="ARBA00023157"/>
    </source>
</evidence>
<dbReference type="Pfam" id="PF06747">
    <property type="entry name" value="CHCH"/>
    <property type="match status" value="1"/>
</dbReference>
<keyword evidence="10" id="KW-0676">Redox-active center</keyword>
<keyword evidence="14" id="KW-1185">Reference proteome</keyword>
<evidence type="ECO:0000256" key="2">
    <source>
        <dbReference type="ARBA" id="ARBA00004569"/>
    </source>
</evidence>
<dbReference type="AlphaFoldDB" id="A0A1R3GVZ1"/>
<dbReference type="OrthoDB" id="7481291at2759"/>
<dbReference type="InterPro" id="IPR010625">
    <property type="entry name" value="CHCH"/>
</dbReference>
<evidence type="ECO:0000256" key="8">
    <source>
        <dbReference type="ARBA" id="ARBA00023140"/>
    </source>
</evidence>
<dbReference type="PANTHER" id="PTHR21622">
    <property type="entry name" value="COILED-COIL-HELIX-COILED-COIL-HELIX DOMAIN CONTAINING 4"/>
    <property type="match status" value="1"/>
</dbReference>
<dbReference type="PANTHER" id="PTHR21622:SF0">
    <property type="entry name" value="COILED-COIL-HELIX-COILED-COIL-HELIX DOMAIN CONTAINING 4"/>
    <property type="match status" value="1"/>
</dbReference>
<sequence length="147" mass="16113">MGQVQSDVAAAAAIDDQVQAPSQRSSSMAALIAEAAAYGNDENQSLEAQAEKALECPCVAELRKGACGVHFTEAFLCFLKSTAEEKGSDCVYPFVALQNCIKANPDAFPKNILEEKEEVKKEEEPAQEYRIYPPIWFKESQNPKPKL</sequence>
<feature type="domain" description="CHCH" evidence="12">
    <location>
        <begin position="67"/>
        <end position="102"/>
    </location>
</feature>
<name>A0A1R3GVZ1_9ROSI</name>
<evidence type="ECO:0000256" key="1">
    <source>
        <dbReference type="ARBA" id="ARBA00004253"/>
    </source>
</evidence>
<dbReference type="STRING" id="93759.A0A1R3GVZ1"/>
<evidence type="ECO:0000259" key="12">
    <source>
        <dbReference type="Pfam" id="PF06747"/>
    </source>
</evidence>
<evidence type="ECO:0000256" key="11">
    <source>
        <dbReference type="ARBA" id="ARBA00067557"/>
    </source>
</evidence>
<gene>
    <name evidence="13" type="ORF">COLO4_33150</name>
</gene>
<dbReference type="InterPro" id="IPR039289">
    <property type="entry name" value="CHCHD4"/>
</dbReference>
<protein>
    <recommendedName>
        <fullName evidence="11">Mitochondrial intermembrane space import and assembly protein 40 homolog</fullName>
    </recommendedName>
</protein>
<keyword evidence="3" id="KW-0813">Transport</keyword>
<keyword evidence="9" id="KW-1015">Disulfide bond</keyword>
<dbReference type="Proteomes" id="UP000187203">
    <property type="component" value="Unassembled WGS sequence"/>
</dbReference>
<keyword evidence="8" id="KW-0576">Peroxisome</keyword>
<proteinExistence type="predicted"/>